<organism evidence="8 9">
    <name type="scientific">Paracoccus spongiarum</name>
    <dbReference type="NCBI Taxonomy" id="3064387"/>
    <lineage>
        <taxon>Bacteria</taxon>
        <taxon>Pseudomonadati</taxon>
        <taxon>Pseudomonadota</taxon>
        <taxon>Alphaproteobacteria</taxon>
        <taxon>Rhodobacterales</taxon>
        <taxon>Paracoccaceae</taxon>
        <taxon>Paracoccus</taxon>
    </lineage>
</organism>
<evidence type="ECO:0000256" key="2">
    <source>
        <dbReference type="ARBA" id="ARBA00009853"/>
    </source>
</evidence>
<feature type="transmembrane region" description="Helical" evidence="6">
    <location>
        <begin position="263"/>
        <end position="279"/>
    </location>
</feature>
<dbReference type="PANTHER" id="PTHR22911:SF6">
    <property type="entry name" value="SOLUTE CARRIER FAMILY 35 MEMBER G1"/>
    <property type="match status" value="1"/>
</dbReference>
<name>A0ABT9JHI6_9RHOB</name>
<dbReference type="InterPro" id="IPR037185">
    <property type="entry name" value="EmrE-like"/>
</dbReference>
<sequence>MRAPLMSPIRRVRPASVTPAPQAPGDNLRGAVLMCLSMLGFGCNDAVMKFVTQDLPLYQAITLRGLMMMLVLAVLAQREGGLTLRLARGDRWPMLWRVLGEVGSTVLFLNALQVMAIGDLSAVMQSLPLAVMLGAALFFAEPLGWRRSSAVLVGLVGVLVILRPGSGTFGIWALVALGAMLLMVMRDLVTRLFGPEVSSASIAFHAALGVTAMGAIFSIGQGWVRPEAGQIGLLMLSAAFLTMGYVTAVAAMRVGEISYVAPFRYSSLIVAIIAGLLVFGEWPDLWTWAGSALVVGAGGYTIWREAQLGRGR</sequence>
<comment type="similarity">
    <text evidence="2">Belongs to the drug/metabolite transporter (DMT) superfamily. 10 TMS drug/metabolite exporter (DME) (TC 2.A.7.3) family.</text>
</comment>
<dbReference type="Pfam" id="PF00892">
    <property type="entry name" value="EamA"/>
    <property type="match status" value="2"/>
</dbReference>
<keyword evidence="5 6" id="KW-0472">Membrane</keyword>
<evidence type="ECO:0000256" key="4">
    <source>
        <dbReference type="ARBA" id="ARBA00022989"/>
    </source>
</evidence>
<gene>
    <name evidence="8" type="ORF">Q5Y72_19385</name>
</gene>
<evidence type="ECO:0000313" key="9">
    <source>
        <dbReference type="Proteomes" id="UP001224997"/>
    </source>
</evidence>
<accession>A0ABT9JHI6</accession>
<keyword evidence="4 6" id="KW-1133">Transmembrane helix</keyword>
<keyword evidence="3 6" id="KW-0812">Transmembrane</keyword>
<reference evidence="8 9" key="1">
    <citation type="submission" date="2023-08" db="EMBL/GenBank/DDBJ databases">
        <authorList>
            <person name="Park J.-S."/>
        </authorList>
    </citation>
    <scope>NUCLEOTIDE SEQUENCE [LARGE SCALE GENOMIC DNA]</scope>
    <source>
        <strain evidence="8 9">2205BS29-5</strain>
    </source>
</reference>
<dbReference type="EMBL" id="JAVAMQ010000045">
    <property type="protein sequence ID" value="MDP5309236.1"/>
    <property type="molecule type" value="Genomic_DNA"/>
</dbReference>
<keyword evidence="9" id="KW-1185">Reference proteome</keyword>
<evidence type="ECO:0000259" key="7">
    <source>
        <dbReference type="Pfam" id="PF00892"/>
    </source>
</evidence>
<evidence type="ECO:0000256" key="3">
    <source>
        <dbReference type="ARBA" id="ARBA00022692"/>
    </source>
</evidence>
<evidence type="ECO:0000256" key="5">
    <source>
        <dbReference type="ARBA" id="ARBA00023136"/>
    </source>
</evidence>
<feature type="transmembrane region" description="Helical" evidence="6">
    <location>
        <begin position="169"/>
        <end position="189"/>
    </location>
</feature>
<dbReference type="RefSeq" id="WP_305965035.1">
    <property type="nucleotide sequence ID" value="NZ_JAVAMQ010000045.1"/>
</dbReference>
<dbReference type="Gene3D" id="1.10.3730.20">
    <property type="match status" value="1"/>
</dbReference>
<comment type="caution">
    <text evidence="8">The sequence shown here is derived from an EMBL/GenBank/DDBJ whole genome shotgun (WGS) entry which is preliminary data.</text>
</comment>
<feature type="transmembrane region" description="Helical" evidence="6">
    <location>
        <begin position="285"/>
        <end position="303"/>
    </location>
</feature>
<evidence type="ECO:0000256" key="1">
    <source>
        <dbReference type="ARBA" id="ARBA00004141"/>
    </source>
</evidence>
<feature type="domain" description="EamA" evidence="7">
    <location>
        <begin position="171"/>
        <end position="296"/>
    </location>
</feature>
<feature type="transmembrane region" description="Helical" evidence="6">
    <location>
        <begin position="57"/>
        <end position="75"/>
    </location>
</feature>
<evidence type="ECO:0000313" key="8">
    <source>
        <dbReference type="EMBL" id="MDP5309236.1"/>
    </source>
</evidence>
<proteinExistence type="inferred from homology"/>
<dbReference type="InterPro" id="IPR000620">
    <property type="entry name" value="EamA_dom"/>
</dbReference>
<dbReference type="Proteomes" id="UP001224997">
    <property type="component" value="Unassembled WGS sequence"/>
</dbReference>
<feature type="domain" description="EamA" evidence="7">
    <location>
        <begin position="29"/>
        <end position="162"/>
    </location>
</feature>
<feature type="transmembrane region" description="Helical" evidence="6">
    <location>
        <begin position="122"/>
        <end position="140"/>
    </location>
</feature>
<feature type="transmembrane region" description="Helical" evidence="6">
    <location>
        <begin position="231"/>
        <end position="251"/>
    </location>
</feature>
<evidence type="ECO:0000256" key="6">
    <source>
        <dbReference type="SAM" id="Phobius"/>
    </source>
</evidence>
<feature type="transmembrane region" description="Helical" evidence="6">
    <location>
        <begin position="201"/>
        <end position="219"/>
    </location>
</feature>
<protein>
    <submittedName>
        <fullName evidence="8">DMT family transporter</fullName>
    </submittedName>
</protein>
<dbReference type="SUPFAM" id="SSF103481">
    <property type="entry name" value="Multidrug resistance efflux transporter EmrE"/>
    <property type="match status" value="2"/>
</dbReference>
<comment type="subcellular location">
    <subcellularLocation>
        <location evidence="1">Membrane</location>
        <topology evidence="1">Multi-pass membrane protein</topology>
    </subcellularLocation>
</comment>
<dbReference type="PANTHER" id="PTHR22911">
    <property type="entry name" value="ACYL-MALONYL CONDENSING ENZYME-RELATED"/>
    <property type="match status" value="1"/>
</dbReference>
<feature type="transmembrane region" description="Helical" evidence="6">
    <location>
        <begin position="95"/>
        <end position="116"/>
    </location>
</feature>